<sequence>MQILHMMGALSEGKYMCMYTCVCTHTHTPAIHFRRTLLFYSNKKSF</sequence>
<accession>L8E7U6</accession>
<dbReference type="EMBL" id="HF583853">
    <property type="protein sequence ID" value="CCQ43350.1"/>
    <property type="molecule type" value="Genomic_DNA"/>
</dbReference>
<protein>
    <submittedName>
        <fullName evidence="1">Alternative protein ZNF192</fullName>
    </submittedName>
</protein>
<dbReference type="ChiTaRS" id="ZKSCAN8">
    <property type="organism name" value="human"/>
</dbReference>
<proteinExistence type="predicted"/>
<organism evidence="1">
    <name type="scientific">Homo sapiens</name>
    <name type="common">Human</name>
    <dbReference type="NCBI Taxonomy" id="9606"/>
    <lineage>
        <taxon>Eukaryota</taxon>
        <taxon>Metazoa</taxon>
        <taxon>Chordata</taxon>
        <taxon>Craniata</taxon>
        <taxon>Vertebrata</taxon>
        <taxon>Euteleostomi</taxon>
        <taxon>Mammalia</taxon>
        <taxon>Eutheria</taxon>
        <taxon>Euarchontoglires</taxon>
        <taxon>Primates</taxon>
        <taxon>Haplorrhini</taxon>
        <taxon>Catarrhini</taxon>
        <taxon>Hominidae</taxon>
        <taxon>Homo</taxon>
    </lineage>
</organism>
<name>L8E7U6_HUMAN</name>
<reference evidence="1" key="1">
    <citation type="journal article" date="2013" name="PLoS ONE">
        <title>Direct detection of alternative open reading frames translation products in human significantly expands the proteome.</title>
        <authorList>
            <person name="Vanderperre B."/>
            <person name="Lucier J.-F."/>
            <person name="Motard J."/>
            <person name="Tremblay G."/>
            <person name="Vanderperre S."/>
            <person name="Wisztorski M."/>
            <person name="Salzet M."/>
            <person name="Boisvert F.-M."/>
            <person name="Roucou X."/>
        </authorList>
    </citation>
    <scope>NUCLEOTIDE SEQUENCE</scope>
</reference>
<dbReference type="AlphaFoldDB" id="L8E7U6"/>
<gene>
    <name evidence="1" type="primary">ZNF192</name>
</gene>
<evidence type="ECO:0000313" key="1">
    <source>
        <dbReference type="EMBL" id="CCQ43350.1"/>
    </source>
</evidence>